<evidence type="ECO:0000313" key="3">
    <source>
        <dbReference type="Proteomes" id="UP000253529"/>
    </source>
</evidence>
<organism evidence="2 3">
    <name type="scientific">Roseiarcus fermentans</name>
    <dbReference type="NCBI Taxonomy" id="1473586"/>
    <lineage>
        <taxon>Bacteria</taxon>
        <taxon>Pseudomonadati</taxon>
        <taxon>Pseudomonadota</taxon>
        <taxon>Alphaproteobacteria</taxon>
        <taxon>Hyphomicrobiales</taxon>
        <taxon>Roseiarcaceae</taxon>
        <taxon>Roseiarcus</taxon>
    </lineage>
</organism>
<dbReference type="OrthoDB" id="7263363at2"/>
<evidence type="ECO:0000313" key="2">
    <source>
        <dbReference type="EMBL" id="RBP05212.1"/>
    </source>
</evidence>
<feature type="signal peptide" evidence="1">
    <location>
        <begin position="1"/>
        <end position="21"/>
    </location>
</feature>
<comment type="caution">
    <text evidence="2">The sequence shown here is derived from an EMBL/GenBank/DDBJ whole genome shotgun (WGS) entry which is preliminary data.</text>
</comment>
<protein>
    <recommendedName>
        <fullName evidence="4">SH3 domain-containing protein</fullName>
    </recommendedName>
</protein>
<dbReference type="AlphaFoldDB" id="A0A366ES11"/>
<dbReference type="RefSeq" id="WP_147262887.1">
    <property type="nucleotide sequence ID" value="NZ_QNRK01000035.1"/>
</dbReference>
<evidence type="ECO:0008006" key="4">
    <source>
        <dbReference type="Google" id="ProtNLM"/>
    </source>
</evidence>
<keyword evidence="3" id="KW-1185">Reference proteome</keyword>
<evidence type="ECO:0000256" key="1">
    <source>
        <dbReference type="SAM" id="SignalP"/>
    </source>
</evidence>
<feature type="chain" id="PRO_5016842687" description="SH3 domain-containing protein" evidence="1">
    <location>
        <begin position="22"/>
        <end position="140"/>
    </location>
</feature>
<proteinExistence type="predicted"/>
<sequence length="140" mass="15272">MKAVVFVSCIVALLTFSKAHGQPEGEIVSGFQCVGVNIKGLQLSQDDLRTGARFALILDAPRDDAKPVRRISTIIYIAWPPVIENGYVKAMSYDGTTGWLEQNAVRPLRRADGTTGGCTLRRRSDGLIMFHLEPGLGINN</sequence>
<keyword evidence="1" id="KW-0732">Signal</keyword>
<reference evidence="2 3" key="1">
    <citation type="submission" date="2018-06" db="EMBL/GenBank/DDBJ databases">
        <title>Genomic Encyclopedia of Type Strains, Phase IV (KMG-IV): sequencing the most valuable type-strain genomes for metagenomic binning, comparative biology and taxonomic classification.</title>
        <authorList>
            <person name="Goeker M."/>
        </authorList>
    </citation>
    <scope>NUCLEOTIDE SEQUENCE [LARGE SCALE GENOMIC DNA]</scope>
    <source>
        <strain evidence="2 3">DSM 24875</strain>
    </source>
</reference>
<gene>
    <name evidence="2" type="ORF">DFR50_1352</name>
</gene>
<name>A0A366ES11_9HYPH</name>
<dbReference type="Proteomes" id="UP000253529">
    <property type="component" value="Unassembled WGS sequence"/>
</dbReference>
<accession>A0A366ES11</accession>
<dbReference type="EMBL" id="QNRK01000035">
    <property type="protein sequence ID" value="RBP05212.1"/>
    <property type="molecule type" value="Genomic_DNA"/>
</dbReference>